<dbReference type="OrthoDB" id="5398388at2759"/>
<feature type="transmembrane region" description="Helical" evidence="6">
    <location>
        <begin position="6"/>
        <end position="30"/>
    </location>
</feature>
<sequence length="255" mass="28274">MYTAESRAMVATNVTFMVLAMLSVILRFEVRRPKALVLELDDYLILTALFFAAALAITNIVGVFAAGFGTPFESLSDAKGTAFLKVLFVMQFWYILAVALVKFSILCLYGRIFSTGRSFKVGIKIMILLTGAWLVSFLFATFFQVWPLWCNWIVCAPTTNYPVMYVCSSVTDIVLDISILCIPVSYIRQLQMSSVQKAATSSIFGLGIFCIVSSIARLVYTVRFMQGNIELSYNQGNYAVNFDGKLSTHSTTSSA</sequence>
<evidence type="ECO:0000256" key="3">
    <source>
        <dbReference type="ARBA" id="ARBA00022989"/>
    </source>
</evidence>
<comment type="subcellular location">
    <subcellularLocation>
        <location evidence="1">Membrane</location>
        <topology evidence="1">Multi-pass membrane protein</topology>
    </subcellularLocation>
</comment>
<keyword evidence="2 6" id="KW-0812">Transmembrane</keyword>
<dbReference type="GO" id="GO:0016020">
    <property type="term" value="C:membrane"/>
    <property type="evidence" value="ECO:0007669"/>
    <property type="project" value="UniProtKB-SubCell"/>
</dbReference>
<evidence type="ECO:0000256" key="6">
    <source>
        <dbReference type="SAM" id="Phobius"/>
    </source>
</evidence>
<comment type="similarity">
    <text evidence="5">Belongs to the SAT4 family.</text>
</comment>
<name>A0A8H3F675_9LECA</name>
<dbReference type="PANTHER" id="PTHR33048:SF47">
    <property type="entry name" value="INTEGRAL MEMBRANE PROTEIN-RELATED"/>
    <property type="match status" value="1"/>
</dbReference>
<accession>A0A8H3F675</accession>
<dbReference type="AlphaFoldDB" id="A0A8H3F675"/>
<evidence type="ECO:0000313" key="9">
    <source>
        <dbReference type="Proteomes" id="UP000664534"/>
    </source>
</evidence>
<feature type="domain" description="Rhodopsin" evidence="7">
    <location>
        <begin position="26"/>
        <end position="226"/>
    </location>
</feature>
<dbReference type="Proteomes" id="UP000664534">
    <property type="component" value="Unassembled WGS sequence"/>
</dbReference>
<dbReference type="PANTHER" id="PTHR33048">
    <property type="entry name" value="PTH11-LIKE INTEGRAL MEMBRANE PROTEIN (AFU_ORTHOLOGUE AFUA_5G11245)"/>
    <property type="match status" value="1"/>
</dbReference>
<comment type="caution">
    <text evidence="8">The sequence shown here is derived from an EMBL/GenBank/DDBJ whole genome shotgun (WGS) entry which is preliminary data.</text>
</comment>
<dbReference type="EMBL" id="CAJPDT010000016">
    <property type="protein sequence ID" value="CAF9916363.1"/>
    <property type="molecule type" value="Genomic_DNA"/>
</dbReference>
<organism evidence="8 9">
    <name type="scientific">Imshaugia aleurites</name>
    <dbReference type="NCBI Taxonomy" id="172621"/>
    <lineage>
        <taxon>Eukaryota</taxon>
        <taxon>Fungi</taxon>
        <taxon>Dikarya</taxon>
        <taxon>Ascomycota</taxon>
        <taxon>Pezizomycotina</taxon>
        <taxon>Lecanoromycetes</taxon>
        <taxon>OSLEUM clade</taxon>
        <taxon>Lecanoromycetidae</taxon>
        <taxon>Lecanorales</taxon>
        <taxon>Lecanorineae</taxon>
        <taxon>Parmeliaceae</taxon>
        <taxon>Imshaugia</taxon>
    </lineage>
</organism>
<evidence type="ECO:0000259" key="7">
    <source>
        <dbReference type="Pfam" id="PF20684"/>
    </source>
</evidence>
<evidence type="ECO:0000313" key="8">
    <source>
        <dbReference type="EMBL" id="CAF9916363.1"/>
    </source>
</evidence>
<keyword evidence="4 6" id="KW-0472">Membrane</keyword>
<reference evidence="8" key="1">
    <citation type="submission" date="2021-03" db="EMBL/GenBank/DDBJ databases">
        <authorList>
            <person name="Tagirdzhanova G."/>
        </authorList>
    </citation>
    <scope>NUCLEOTIDE SEQUENCE</scope>
</reference>
<evidence type="ECO:0000256" key="2">
    <source>
        <dbReference type="ARBA" id="ARBA00022692"/>
    </source>
</evidence>
<dbReference type="InterPro" id="IPR049326">
    <property type="entry name" value="Rhodopsin_dom_fungi"/>
</dbReference>
<dbReference type="InterPro" id="IPR052337">
    <property type="entry name" value="SAT4-like"/>
</dbReference>
<evidence type="ECO:0000256" key="4">
    <source>
        <dbReference type="ARBA" id="ARBA00023136"/>
    </source>
</evidence>
<dbReference type="Pfam" id="PF20684">
    <property type="entry name" value="Fung_rhodopsin"/>
    <property type="match status" value="1"/>
</dbReference>
<proteinExistence type="inferred from homology"/>
<keyword evidence="3 6" id="KW-1133">Transmembrane helix</keyword>
<feature type="transmembrane region" description="Helical" evidence="6">
    <location>
        <begin position="42"/>
        <end position="68"/>
    </location>
</feature>
<protein>
    <recommendedName>
        <fullName evidence="7">Rhodopsin domain-containing protein</fullName>
    </recommendedName>
</protein>
<feature type="transmembrane region" description="Helical" evidence="6">
    <location>
        <begin position="121"/>
        <end position="143"/>
    </location>
</feature>
<evidence type="ECO:0000256" key="5">
    <source>
        <dbReference type="ARBA" id="ARBA00038359"/>
    </source>
</evidence>
<keyword evidence="9" id="KW-1185">Reference proteome</keyword>
<gene>
    <name evidence="8" type="ORF">IMSHALPRED_003055</name>
</gene>
<feature type="transmembrane region" description="Helical" evidence="6">
    <location>
        <begin position="198"/>
        <end position="220"/>
    </location>
</feature>
<feature type="transmembrane region" description="Helical" evidence="6">
    <location>
        <begin position="88"/>
        <end position="109"/>
    </location>
</feature>
<evidence type="ECO:0000256" key="1">
    <source>
        <dbReference type="ARBA" id="ARBA00004141"/>
    </source>
</evidence>